<evidence type="ECO:0000313" key="5">
    <source>
        <dbReference type="EMBL" id="GAA4881173.1"/>
    </source>
</evidence>
<dbReference type="HAMAP" id="MF_00023">
    <property type="entry name" value="SmpB"/>
    <property type="match status" value="1"/>
</dbReference>
<comment type="caution">
    <text evidence="5">The sequence shown here is derived from an EMBL/GenBank/DDBJ whole genome shotgun (WGS) entry which is preliminary data.</text>
</comment>
<comment type="similarity">
    <text evidence="3">Belongs to the SmpB family.</text>
</comment>
<dbReference type="SUPFAM" id="SSF74982">
    <property type="entry name" value="Small protein B (SmpB)"/>
    <property type="match status" value="1"/>
</dbReference>
<protein>
    <recommendedName>
        <fullName evidence="3">SsrA-binding protein</fullName>
    </recommendedName>
    <alternativeName>
        <fullName evidence="3">Small protein B</fullName>
    </alternativeName>
</protein>
<dbReference type="PANTHER" id="PTHR30308">
    <property type="entry name" value="TMRNA-BINDING COMPONENT OF TRANS-TRANSLATION TAGGING COMPLEX"/>
    <property type="match status" value="1"/>
</dbReference>
<dbReference type="Proteomes" id="UP001499988">
    <property type="component" value="Unassembled WGS sequence"/>
</dbReference>
<comment type="function">
    <text evidence="3">Required for rescue of stalled ribosomes mediated by trans-translation. Binds to transfer-messenger RNA (tmRNA), required for stable association of tmRNA with ribosomes. tmRNA and SmpB together mimic tRNA shape, replacing the anticodon stem-loop with SmpB. tmRNA is encoded by the ssrA gene; the 2 termini fold to resemble tRNA(Ala) and it encodes a 'tag peptide', a short internal open reading frame. During trans-translation Ala-aminoacylated tmRNA acts like a tRNA, entering the A-site of stalled ribosomes, displacing the stalled mRNA. The ribosome then switches to translate the ORF on the tmRNA; the nascent peptide is terminated with the 'tag peptide' encoded by the tmRNA and targeted for degradation. The ribosome is freed to recommence translation, which seems to be the essential function of trans-translation.</text>
</comment>
<organism evidence="5 6">
    <name type="scientific">Ferrimonas pelagia</name>
    <dbReference type="NCBI Taxonomy" id="1177826"/>
    <lineage>
        <taxon>Bacteria</taxon>
        <taxon>Pseudomonadati</taxon>
        <taxon>Pseudomonadota</taxon>
        <taxon>Gammaproteobacteria</taxon>
        <taxon>Alteromonadales</taxon>
        <taxon>Ferrimonadaceae</taxon>
        <taxon>Ferrimonas</taxon>
    </lineage>
</organism>
<dbReference type="CDD" id="cd09294">
    <property type="entry name" value="SmpB"/>
    <property type="match status" value="1"/>
</dbReference>
<dbReference type="InterPro" id="IPR000037">
    <property type="entry name" value="SsrA-bd_prot"/>
</dbReference>
<keyword evidence="2 3" id="KW-0694">RNA-binding</keyword>
<dbReference type="EMBL" id="BAABJZ010000019">
    <property type="protein sequence ID" value="GAA4881173.1"/>
    <property type="molecule type" value="Genomic_DNA"/>
</dbReference>
<feature type="compositionally biased region" description="Basic and acidic residues" evidence="4">
    <location>
        <begin position="136"/>
        <end position="155"/>
    </location>
</feature>
<feature type="region of interest" description="Disordered" evidence="4">
    <location>
        <begin position="135"/>
        <end position="162"/>
    </location>
</feature>
<dbReference type="RefSeq" id="WP_345334654.1">
    <property type="nucleotide sequence ID" value="NZ_BAABJZ010000019.1"/>
</dbReference>
<keyword evidence="6" id="KW-1185">Reference proteome</keyword>
<sequence>MAKKNAKKSQSTSSTIALNKKAKHEYKFLEKIEAGLSLQGWEVKSMRAGKVNLSDTYVIIQRGEAYLVACNITPLNTASTHVVCEPMRPRKLLLKRRELDRLIGQVEQKGLTLVPVALYWSKSFAKLEVALAMGKQQHDKRQDSKERDWQREKARVMKGSMR</sequence>
<evidence type="ECO:0000313" key="6">
    <source>
        <dbReference type="Proteomes" id="UP001499988"/>
    </source>
</evidence>
<dbReference type="Pfam" id="PF01668">
    <property type="entry name" value="SmpB"/>
    <property type="match status" value="1"/>
</dbReference>
<dbReference type="InterPro" id="IPR020081">
    <property type="entry name" value="SsrA-bd_prot_CS"/>
</dbReference>
<evidence type="ECO:0000256" key="2">
    <source>
        <dbReference type="ARBA" id="ARBA00022884"/>
    </source>
</evidence>
<evidence type="ECO:0000256" key="3">
    <source>
        <dbReference type="HAMAP-Rule" id="MF_00023"/>
    </source>
</evidence>
<evidence type="ECO:0000256" key="1">
    <source>
        <dbReference type="ARBA" id="ARBA00022490"/>
    </source>
</evidence>
<accession>A0ABP9EKX4</accession>
<dbReference type="Gene3D" id="2.40.280.10">
    <property type="match status" value="1"/>
</dbReference>
<dbReference type="PANTHER" id="PTHR30308:SF2">
    <property type="entry name" value="SSRA-BINDING PROTEIN"/>
    <property type="match status" value="1"/>
</dbReference>
<dbReference type="NCBIfam" id="TIGR00086">
    <property type="entry name" value="smpB"/>
    <property type="match status" value="1"/>
</dbReference>
<keyword evidence="1 3" id="KW-0963">Cytoplasm</keyword>
<dbReference type="NCBIfam" id="NF003843">
    <property type="entry name" value="PRK05422.1"/>
    <property type="match status" value="1"/>
</dbReference>
<reference evidence="6" key="1">
    <citation type="journal article" date="2019" name="Int. J. Syst. Evol. Microbiol.">
        <title>The Global Catalogue of Microorganisms (GCM) 10K type strain sequencing project: providing services to taxonomists for standard genome sequencing and annotation.</title>
        <authorList>
            <consortium name="The Broad Institute Genomics Platform"/>
            <consortium name="The Broad Institute Genome Sequencing Center for Infectious Disease"/>
            <person name="Wu L."/>
            <person name="Ma J."/>
        </authorList>
    </citation>
    <scope>NUCLEOTIDE SEQUENCE [LARGE SCALE GENOMIC DNA]</scope>
    <source>
        <strain evidence="6">JCM 18401</strain>
    </source>
</reference>
<dbReference type="InterPro" id="IPR023620">
    <property type="entry name" value="SmpB"/>
</dbReference>
<gene>
    <name evidence="3 5" type="primary">smpB</name>
    <name evidence="5" type="ORF">GCM10023333_14180</name>
</gene>
<evidence type="ECO:0000256" key="4">
    <source>
        <dbReference type="SAM" id="MobiDB-lite"/>
    </source>
</evidence>
<name>A0ABP9EKX4_9GAMM</name>
<dbReference type="PROSITE" id="PS01317">
    <property type="entry name" value="SSRP"/>
    <property type="match status" value="1"/>
</dbReference>
<proteinExistence type="inferred from homology"/>
<comment type="subcellular location">
    <subcellularLocation>
        <location evidence="3">Cytoplasm</location>
    </subcellularLocation>
    <text evidence="3">The tmRNA-SmpB complex associates with stalled 70S ribosomes.</text>
</comment>